<evidence type="ECO:0008006" key="4">
    <source>
        <dbReference type="Google" id="ProtNLM"/>
    </source>
</evidence>
<feature type="compositionally biased region" description="Polar residues" evidence="1">
    <location>
        <begin position="321"/>
        <end position="338"/>
    </location>
</feature>
<accession>A0ABR0JB11</accession>
<name>A0ABR0JB11_9EURO</name>
<reference evidence="2 3" key="1">
    <citation type="submission" date="2023-08" db="EMBL/GenBank/DDBJ databases">
        <title>Black Yeasts Isolated from many extreme environments.</title>
        <authorList>
            <person name="Coleine C."/>
            <person name="Stajich J.E."/>
            <person name="Selbmann L."/>
        </authorList>
    </citation>
    <scope>NUCLEOTIDE SEQUENCE [LARGE SCALE GENOMIC DNA]</scope>
    <source>
        <strain evidence="2 3">CCFEE 6328</strain>
    </source>
</reference>
<feature type="region of interest" description="Disordered" evidence="1">
    <location>
        <begin position="518"/>
        <end position="573"/>
    </location>
</feature>
<gene>
    <name evidence="2" type="ORF">LTR69_005816</name>
</gene>
<comment type="caution">
    <text evidence="2">The sequence shown here is derived from an EMBL/GenBank/DDBJ whole genome shotgun (WGS) entry which is preliminary data.</text>
</comment>
<evidence type="ECO:0000313" key="2">
    <source>
        <dbReference type="EMBL" id="KAK5060499.1"/>
    </source>
</evidence>
<sequence length="586" mass="64725">MDFALYPGSLSKVSWTSTDYPTTPSTRSSIIGRRYGQVSTSNSPLTSTRTSPHTSLPANRSTDLSRLLTSGLRRSSSILSLSLFRSKSRAGNRLDGSIDEAEPTSRPFKAQLKVSNASSPRTRIEPCPPIPARPSERLYERSVLELVSDNAIPAGHNGAAGSPACLPDVNPPRQVWVQPLQRLGDLDPDKRGEPFARIQPDGWLKVIPKQWVEDDFSVDEVCTEDSRSVYSQDNSRHNTKVEDNLPDRSQYSTSLLWKNGLPPAPASGGRHQFQHSDTISVAERPTVPTRSRRRKYGSGILSDDEANTLVPAPLCLANQKNKSTVRQHAEHPSQTGAETPNKAASRRSSWTSILCDSQSDIDHDGQHRGGYDCVRRKWHAGIFLPGDGYHPPHQELADAAYLDQYNLIADIDEILDLYLTSDHKSHGRKAKASTASQAQQKEAISPVPTLSILQNLALENKAYISRFESAMPNHDSADRRRWCENCVDSPRLNTQPASGTNRSAHLGTSLCALCPKSRPQQQVTSNKDRFSSSPWPLQRRKHSNAYARAYQPRSRENKESGNEVEAGSPPTTATVTFLNGNGDTWI</sequence>
<feature type="region of interest" description="Disordered" evidence="1">
    <location>
        <begin position="16"/>
        <end position="62"/>
    </location>
</feature>
<organism evidence="2 3">
    <name type="scientific">Exophiala sideris</name>
    <dbReference type="NCBI Taxonomy" id="1016849"/>
    <lineage>
        <taxon>Eukaryota</taxon>
        <taxon>Fungi</taxon>
        <taxon>Dikarya</taxon>
        <taxon>Ascomycota</taxon>
        <taxon>Pezizomycotina</taxon>
        <taxon>Eurotiomycetes</taxon>
        <taxon>Chaetothyriomycetidae</taxon>
        <taxon>Chaetothyriales</taxon>
        <taxon>Herpotrichiellaceae</taxon>
        <taxon>Exophiala</taxon>
    </lineage>
</organism>
<feature type="compositionally biased region" description="Basic and acidic residues" evidence="1">
    <location>
        <begin position="234"/>
        <end position="246"/>
    </location>
</feature>
<feature type="compositionally biased region" description="Polar residues" evidence="1">
    <location>
        <begin position="16"/>
        <end position="29"/>
    </location>
</feature>
<feature type="region of interest" description="Disordered" evidence="1">
    <location>
        <begin position="226"/>
        <end position="304"/>
    </location>
</feature>
<feature type="region of interest" description="Disordered" evidence="1">
    <location>
        <begin position="321"/>
        <end position="349"/>
    </location>
</feature>
<protein>
    <recommendedName>
        <fullName evidence="4">GATA-type domain-containing protein</fullName>
    </recommendedName>
</protein>
<keyword evidence="3" id="KW-1185">Reference proteome</keyword>
<dbReference type="EMBL" id="JAVRRF010000011">
    <property type="protein sequence ID" value="KAK5060499.1"/>
    <property type="molecule type" value="Genomic_DNA"/>
</dbReference>
<proteinExistence type="predicted"/>
<feature type="compositionally biased region" description="Polar residues" evidence="1">
    <location>
        <begin position="518"/>
        <end position="535"/>
    </location>
</feature>
<dbReference type="Proteomes" id="UP001345691">
    <property type="component" value="Unassembled WGS sequence"/>
</dbReference>
<evidence type="ECO:0000313" key="3">
    <source>
        <dbReference type="Proteomes" id="UP001345691"/>
    </source>
</evidence>
<feature type="compositionally biased region" description="Polar residues" evidence="1">
    <location>
        <begin position="247"/>
        <end position="256"/>
    </location>
</feature>
<feature type="compositionally biased region" description="Polar residues" evidence="1">
    <location>
        <begin position="37"/>
        <end position="59"/>
    </location>
</feature>
<evidence type="ECO:0000256" key="1">
    <source>
        <dbReference type="SAM" id="MobiDB-lite"/>
    </source>
</evidence>
<feature type="region of interest" description="Disordered" evidence="1">
    <location>
        <begin position="91"/>
        <end position="134"/>
    </location>
</feature>